<organism evidence="1 2">
    <name type="scientific">Prorocentrum cordatum</name>
    <dbReference type="NCBI Taxonomy" id="2364126"/>
    <lineage>
        <taxon>Eukaryota</taxon>
        <taxon>Sar</taxon>
        <taxon>Alveolata</taxon>
        <taxon>Dinophyceae</taxon>
        <taxon>Prorocentrales</taxon>
        <taxon>Prorocentraceae</taxon>
        <taxon>Prorocentrum</taxon>
    </lineage>
</organism>
<evidence type="ECO:0000313" key="2">
    <source>
        <dbReference type="Proteomes" id="UP001189429"/>
    </source>
</evidence>
<sequence>MGAETRQKDKIVTTGVLLWDQWQSESCAAMRSAHETLNWTYDEMAGDFLGRLGDTFAMLSVAWHLEECEFFILNESQLAKSDPRVHQHKEDELASVFGHLQTGLNLARIKRIKEDYENCQWLLDNCDTRKGVNELIHRSVWKHMSKLQVYEVIRGSGFVVTDRLRQWAIESNSGIGQSQSTEDCLNKQKNYKPYVNKMGAISGAFEALIDGDVLGGKNRFVAVKVGQVSPGRDMVLDPEAHAVKVKTSPQELRQLTSFDKGSWMLAMGHFNDGAAVMYPVAERDVPGANGACYELDRSDFLARELCHAVLDVDQWDAAPVKWKSPYSQLIEHGGHGAQVDGFADAAIRVIRTGPVEALKAVVARRCFGNLNQSQLVKYAAYLGCELEDTTSLLHVCESLIRFCIEGIKTDDLRAILSLRAAEMVAKESHALEMLNDIEDAHAVIGARPDEWKQIMS</sequence>
<protein>
    <recommendedName>
        <fullName evidence="3">YqaJ viral recombinase domain-containing protein</fullName>
    </recommendedName>
</protein>
<evidence type="ECO:0000313" key="1">
    <source>
        <dbReference type="EMBL" id="CAK0903096.1"/>
    </source>
</evidence>
<evidence type="ECO:0008006" key="3">
    <source>
        <dbReference type="Google" id="ProtNLM"/>
    </source>
</evidence>
<dbReference type="EMBL" id="CAUYUJ010021170">
    <property type="protein sequence ID" value="CAK0903096.1"/>
    <property type="molecule type" value="Genomic_DNA"/>
</dbReference>
<keyword evidence="2" id="KW-1185">Reference proteome</keyword>
<dbReference type="Proteomes" id="UP001189429">
    <property type="component" value="Unassembled WGS sequence"/>
</dbReference>
<feature type="non-terminal residue" evidence="1">
    <location>
        <position position="456"/>
    </location>
</feature>
<gene>
    <name evidence="1" type="ORF">PCOR1329_LOCUS79498</name>
</gene>
<comment type="caution">
    <text evidence="1">The sequence shown here is derived from an EMBL/GenBank/DDBJ whole genome shotgun (WGS) entry which is preliminary data.</text>
</comment>
<name>A0ABN9XWQ1_9DINO</name>
<accession>A0ABN9XWQ1</accession>
<reference evidence="1" key="1">
    <citation type="submission" date="2023-10" db="EMBL/GenBank/DDBJ databases">
        <authorList>
            <person name="Chen Y."/>
            <person name="Shah S."/>
            <person name="Dougan E. K."/>
            <person name="Thang M."/>
            <person name="Chan C."/>
        </authorList>
    </citation>
    <scope>NUCLEOTIDE SEQUENCE [LARGE SCALE GENOMIC DNA]</scope>
</reference>
<proteinExistence type="predicted"/>